<gene>
    <name evidence="1" type="ORF">H9777_04640</name>
</gene>
<accession>A0A948WX22</accession>
<evidence type="ECO:0000313" key="1">
    <source>
        <dbReference type="EMBL" id="MBU3837601.1"/>
    </source>
</evidence>
<organism evidence="1 2">
    <name type="scientific">Candidatus Phocaeicola faecigallinarum</name>
    <dbReference type="NCBI Taxonomy" id="2838732"/>
    <lineage>
        <taxon>Bacteria</taxon>
        <taxon>Pseudomonadati</taxon>
        <taxon>Bacteroidota</taxon>
        <taxon>Bacteroidia</taxon>
        <taxon>Bacteroidales</taxon>
        <taxon>Bacteroidaceae</taxon>
        <taxon>Phocaeicola</taxon>
    </lineage>
</organism>
<reference evidence="1" key="2">
    <citation type="submission" date="2021-04" db="EMBL/GenBank/DDBJ databases">
        <authorList>
            <person name="Gilroy R."/>
        </authorList>
    </citation>
    <scope>NUCLEOTIDE SEQUENCE</scope>
    <source>
        <strain evidence="1">G4-2901</strain>
    </source>
</reference>
<dbReference type="AlphaFoldDB" id="A0A948WX22"/>
<name>A0A948WX22_9BACT</name>
<reference evidence="1" key="1">
    <citation type="journal article" date="2021" name="PeerJ">
        <title>Extensive microbial diversity within the chicken gut microbiome revealed by metagenomics and culture.</title>
        <authorList>
            <person name="Gilroy R."/>
            <person name="Ravi A."/>
            <person name="Getino M."/>
            <person name="Pursley I."/>
            <person name="Horton D.L."/>
            <person name="Alikhan N.F."/>
            <person name="Baker D."/>
            <person name="Gharbi K."/>
            <person name="Hall N."/>
            <person name="Watson M."/>
            <person name="Adriaenssens E.M."/>
            <person name="Foster-Nyarko E."/>
            <person name="Jarju S."/>
            <person name="Secka A."/>
            <person name="Antonio M."/>
            <person name="Oren A."/>
            <person name="Chaudhuri R.R."/>
            <person name="La Ragione R."/>
            <person name="Hildebrand F."/>
            <person name="Pallen M.J."/>
        </authorList>
    </citation>
    <scope>NUCLEOTIDE SEQUENCE</scope>
    <source>
        <strain evidence="1">G4-2901</strain>
    </source>
</reference>
<sequence>MRKEENSIILEPGDLLYRYDLGEKLDAEWLTDYSSPEYSFSEYGPKNKIGLFFFYNDISAAKNTLAQAVYNQKKIGTIYNYGTITSCQVIDDIRLLDLETGLYSCSDKIRFLHQIGLNVITERFYNYQFKRPYSELKDTFEDLLSTNKSLSLAAENAINEFFHNFPPLLGQSLTDFDNGETFKEILENNGFEGYMFMEDFISDTYCLLSSDKITAPEHEIIDINSNKELQKLIGSIEVNEKLKRQ</sequence>
<proteinExistence type="predicted"/>
<dbReference type="Proteomes" id="UP000783796">
    <property type="component" value="Unassembled WGS sequence"/>
</dbReference>
<dbReference type="EMBL" id="JAHLFW010000042">
    <property type="protein sequence ID" value="MBU3837601.1"/>
    <property type="molecule type" value="Genomic_DNA"/>
</dbReference>
<protein>
    <submittedName>
        <fullName evidence="1">Uncharacterized protein</fullName>
    </submittedName>
</protein>
<evidence type="ECO:0000313" key="2">
    <source>
        <dbReference type="Proteomes" id="UP000783796"/>
    </source>
</evidence>
<comment type="caution">
    <text evidence="1">The sequence shown here is derived from an EMBL/GenBank/DDBJ whole genome shotgun (WGS) entry which is preliminary data.</text>
</comment>